<dbReference type="GO" id="GO:0004190">
    <property type="term" value="F:aspartic-type endopeptidase activity"/>
    <property type="evidence" value="ECO:0007669"/>
    <property type="project" value="InterPro"/>
</dbReference>
<feature type="transmembrane region" description="Helical" evidence="6">
    <location>
        <begin position="30"/>
        <end position="49"/>
    </location>
</feature>
<comment type="caution">
    <text evidence="8">The sequence shown here is derived from an EMBL/GenBank/DDBJ whole genome shotgun (WGS) entry which is preliminary data.</text>
</comment>
<feature type="transmembrane region" description="Helical" evidence="6">
    <location>
        <begin position="55"/>
        <end position="82"/>
    </location>
</feature>
<proteinExistence type="predicted"/>
<dbReference type="Gene3D" id="1.20.120.1220">
    <property type="match status" value="1"/>
</dbReference>
<reference evidence="8 9" key="1">
    <citation type="submission" date="2018-08" db="EMBL/GenBank/DDBJ databases">
        <title>Recombination of ecologically and evolutionarily significant loci maintains genetic cohesion in the Pseudomonas syringae species complex.</title>
        <authorList>
            <person name="Dillon M."/>
            <person name="Thakur S."/>
            <person name="Almeida R.N.D."/>
            <person name="Weir B.S."/>
            <person name="Guttman D.S."/>
        </authorList>
    </citation>
    <scope>NUCLEOTIDE SEQUENCE [LARGE SCALE GENOMIC DNA]</scope>
    <source>
        <strain evidence="8 9">ICMP 3353</strain>
    </source>
</reference>
<feature type="transmembrane region" description="Helical" evidence="6">
    <location>
        <begin position="164"/>
        <end position="183"/>
    </location>
</feature>
<evidence type="ECO:0000256" key="4">
    <source>
        <dbReference type="ARBA" id="ARBA00022989"/>
    </source>
</evidence>
<comment type="subcellular location">
    <subcellularLocation>
        <location evidence="1">Cell membrane</location>
        <topology evidence="1">Multi-pass membrane protein</topology>
    </subcellularLocation>
</comment>
<evidence type="ECO:0000256" key="3">
    <source>
        <dbReference type="ARBA" id="ARBA00022692"/>
    </source>
</evidence>
<gene>
    <name evidence="8" type="ORF">ALQ04_01872</name>
</gene>
<keyword evidence="5 6" id="KW-0472">Membrane</keyword>
<name>A0A3M4MBC1_PSECI</name>
<evidence type="ECO:0000256" key="1">
    <source>
        <dbReference type="ARBA" id="ARBA00004651"/>
    </source>
</evidence>
<dbReference type="InterPro" id="IPR052218">
    <property type="entry name" value="Preflagellin_Peptidase"/>
</dbReference>
<keyword evidence="3 6" id="KW-0812">Transmembrane</keyword>
<dbReference type="EMBL" id="RBRE01000004">
    <property type="protein sequence ID" value="RMQ50873.1"/>
    <property type="molecule type" value="Genomic_DNA"/>
</dbReference>
<evidence type="ECO:0000256" key="6">
    <source>
        <dbReference type="SAM" id="Phobius"/>
    </source>
</evidence>
<evidence type="ECO:0000313" key="8">
    <source>
        <dbReference type="EMBL" id="RMQ50873.1"/>
    </source>
</evidence>
<accession>A0A3M4MBC1</accession>
<dbReference type="AlphaFoldDB" id="A0A3M4MBC1"/>
<dbReference type="InterPro" id="IPR000045">
    <property type="entry name" value="Prepilin_IV_endopep_pep"/>
</dbReference>
<dbReference type="PANTHER" id="PTHR36506:SF1">
    <property type="entry name" value="PREFLAGELLIN PEPTIDASE"/>
    <property type="match status" value="1"/>
</dbReference>
<feature type="transmembrane region" description="Helical" evidence="6">
    <location>
        <begin position="6"/>
        <end position="23"/>
    </location>
</feature>
<keyword evidence="2" id="KW-1003">Cell membrane</keyword>
<evidence type="ECO:0000313" key="9">
    <source>
        <dbReference type="Proteomes" id="UP000277236"/>
    </source>
</evidence>
<keyword evidence="4 6" id="KW-1133">Transmembrane helix</keyword>
<feature type="transmembrane region" description="Helical" evidence="6">
    <location>
        <begin position="94"/>
        <end position="113"/>
    </location>
</feature>
<dbReference type="Pfam" id="PF01478">
    <property type="entry name" value="Peptidase_A24"/>
    <property type="match status" value="1"/>
</dbReference>
<protein>
    <recommendedName>
        <fullName evidence="7">Prepilin type IV endopeptidase peptidase domain-containing protein</fullName>
    </recommendedName>
</protein>
<dbReference type="Proteomes" id="UP000277236">
    <property type="component" value="Unassembled WGS sequence"/>
</dbReference>
<sequence>MTSLVVVLLLPALCWVVITDLLYRKIHNRLVLVLLAGWLLLPLLAPLDIGPFAGLGAWQIISAMGWSTAGAALVLLVGYGLYMIERVGGGDVKLMTVLSLWIGSEELITFLIITSLVGGILALVLPTLEILEAALARGVMWLIRRMPQNVLAVPIIYDAQRPAGIPYGLAIAAGALFTLLNPIHT</sequence>
<evidence type="ECO:0000259" key="7">
    <source>
        <dbReference type="Pfam" id="PF01478"/>
    </source>
</evidence>
<dbReference type="OrthoDB" id="6103972at2"/>
<organism evidence="8 9">
    <name type="scientific">Pseudomonas cichorii</name>
    <dbReference type="NCBI Taxonomy" id="36746"/>
    <lineage>
        <taxon>Bacteria</taxon>
        <taxon>Pseudomonadati</taxon>
        <taxon>Pseudomonadota</taxon>
        <taxon>Gammaproteobacteria</taxon>
        <taxon>Pseudomonadales</taxon>
        <taxon>Pseudomonadaceae</taxon>
        <taxon>Pseudomonas</taxon>
    </lineage>
</organism>
<evidence type="ECO:0000256" key="2">
    <source>
        <dbReference type="ARBA" id="ARBA00022475"/>
    </source>
</evidence>
<feature type="domain" description="Prepilin type IV endopeptidase peptidase" evidence="7">
    <location>
        <begin position="8"/>
        <end position="123"/>
    </location>
</feature>
<dbReference type="GO" id="GO:0005886">
    <property type="term" value="C:plasma membrane"/>
    <property type="evidence" value="ECO:0007669"/>
    <property type="project" value="UniProtKB-SubCell"/>
</dbReference>
<evidence type="ECO:0000256" key="5">
    <source>
        <dbReference type="ARBA" id="ARBA00023136"/>
    </source>
</evidence>
<dbReference type="RefSeq" id="WP_122313951.1">
    <property type="nucleotide sequence ID" value="NZ_RBRE01000004.1"/>
</dbReference>
<dbReference type="PANTHER" id="PTHR36506">
    <property type="entry name" value="PREFLAGELLIN PEPTIDASE"/>
    <property type="match status" value="1"/>
</dbReference>